<name>A0AAV5GGK8_9BASI</name>
<comment type="caution">
    <text evidence="2">The sequence shown here is derived from an EMBL/GenBank/DDBJ whole genome shotgun (WGS) entry which is preliminary data.</text>
</comment>
<feature type="compositionally biased region" description="Basic and acidic residues" evidence="1">
    <location>
        <begin position="438"/>
        <end position="447"/>
    </location>
</feature>
<keyword evidence="3" id="KW-1185">Reference proteome</keyword>
<organism evidence="2 3">
    <name type="scientific">Rhodotorula paludigena</name>
    <dbReference type="NCBI Taxonomy" id="86838"/>
    <lineage>
        <taxon>Eukaryota</taxon>
        <taxon>Fungi</taxon>
        <taxon>Dikarya</taxon>
        <taxon>Basidiomycota</taxon>
        <taxon>Pucciniomycotina</taxon>
        <taxon>Microbotryomycetes</taxon>
        <taxon>Sporidiobolales</taxon>
        <taxon>Sporidiobolaceae</taxon>
        <taxon>Rhodotorula</taxon>
    </lineage>
</organism>
<reference evidence="2 3" key="1">
    <citation type="submission" date="2021-12" db="EMBL/GenBank/DDBJ databases">
        <title>High titer production of polyol ester of fatty acids by Rhodotorula paludigena BS15 towards product separation-free biomass refinery.</title>
        <authorList>
            <person name="Mano J."/>
            <person name="Ono H."/>
            <person name="Tanaka T."/>
            <person name="Naito K."/>
            <person name="Sushida H."/>
            <person name="Ike M."/>
            <person name="Tokuyasu K."/>
            <person name="Kitaoka M."/>
        </authorList>
    </citation>
    <scope>NUCLEOTIDE SEQUENCE [LARGE SCALE GENOMIC DNA]</scope>
    <source>
        <strain evidence="2 3">BS15</strain>
    </source>
</reference>
<feature type="compositionally biased region" description="Low complexity" evidence="1">
    <location>
        <begin position="472"/>
        <end position="485"/>
    </location>
</feature>
<proteinExistence type="predicted"/>
<feature type="region of interest" description="Disordered" evidence="1">
    <location>
        <begin position="1"/>
        <end position="33"/>
    </location>
</feature>
<evidence type="ECO:0008006" key="4">
    <source>
        <dbReference type="Google" id="ProtNLM"/>
    </source>
</evidence>
<sequence>MSALAESASAKATDGPVDAQEQPPRWHSAYTSFSTSSHLPDAIASRLPSADTLSAAQSRITELASSGTKQAGQMSRTASQRVAELRQSAGGKMGNWAECAWSVTNQTQVPLNVSLNQVGPLYYEVLPPEATFERRVPNLWFSLEVRPYTSPSTAYNKWSTTWPILCVAGPTVAVTSLLALPFVAAAAGGTALASLSAFGSSIASGAAGATETVTASAGAAAAFAAKASRVPGAGRVKSKLADAAKKFVGEQTSRENVQRHVVRYLQRGGAGAGAGGAATGAQAIEASEEEQAQASVEGAESKQSKQRRAKKEKKIEEVDVTGFELEKVLKCETNDSAVDKALAKAFKRLSFKTKLTEYRTQDKPVLRVVGGPELETRTPAPTFFHPHPSPRQFLVFYPFVLLHTPQVVAEPVPVDEVPPTEDERRVMSDAKVVASYEEAEKASEKAPTEGAGAANEANAVKAERAVREAEVEAAQAEGASANQASADEEKPVKGSKEKKKGWLW</sequence>
<evidence type="ECO:0000256" key="1">
    <source>
        <dbReference type="SAM" id="MobiDB-lite"/>
    </source>
</evidence>
<feature type="compositionally biased region" description="Basic and acidic residues" evidence="1">
    <location>
        <begin position="461"/>
        <end position="470"/>
    </location>
</feature>
<dbReference type="AlphaFoldDB" id="A0AAV5GGK8"/>
<evidence type="ECO:0000313" key="3">
    <source>
        <dbReference type="Proteomes" id="UP001342314"/>
    </source>
</evidence>
<protein>
    <recommendedName>
        <fullName evidence="4">Proteophosphoglycan ppg4</fullName>
    </recommendedName>
</protein>
<feature type="compositionally biased region" description="Gly residues" evidence="1">
    <location>
        <begin position="269"/>
        <end position="278"/>
    </location>
</feature>
<accession>A0AAV5GGK8</accession>
<feature type="compositionally biased region" description="Low complexity" evidence="1">
    <location>
        <begin position="449"/>
        <end position="460"/>
    </location>
</feature>
<dbReference type="EMBL" id="BQKY01000002">
    <property type="protein sequence ID" value="GJN87728.1"/>
    <property type="molecule type" value="Genomic_DNA"/>
</dbReference>
<feature type="region of interest" description="Disordered" evidence="1">
    <location>
        <begin position="269"/>
        <end position="311"/>
    </location>
</feature>
<evidence type="ECO:0000313" key="2">
    <source>
        <dbReference type="EMBL" id="GJN87728.1"/>
    </source>
</evidence>
<gene>
    <name evidence="2" type="ORF">Rhopal_000683-T1</name>
</gene>
<dbReference type="Proteomes" id="UP001342314">
    <property type="component" value="Unassembled WGS sequence"/>
</dbReference>
<feature type="region of interest" description="Disordered" evidence="1">
    <location>
        <begin position="437"/>
        <end position="504"/>
    </location>
</feature>